<evidence type="ECO:0000256" key="7">
    <source>
        <dbReference type="ARBA" id="ARBA00022989"/>
    </source>
</evidence>
<keyword evidence="4" id="KW-0488">Methylation</keyword>
<keyword evidence="6 11" id="KW-0812">Transmembrane</keyword>
<evidence type="ECO:0000256" key="10">
    <source>
        <dbReference type="ARBA" id="ARBA00030775"/>
    </source>
</evidence>
<dbReference type="PRINTS" id="PR00885">
    <property type="entry name" value="BCTERIALGSPH"/>
</dbReference>
<dbReference type="SUPFAM" id="SSF54523">
    <property type="entry name" value="Pili subunits"/>
    <property type="match status" value="1"/>
</dbReference>
<dbReference type="RefSeq" id="WP_317975687.1">
    <property type="nucleotide sequence ID" value="NZ_BTFW01000001.1"/>
</dbReference>
<evidence type="ECO:0000259" key="12">
    <source>
        <dbReference type="Pfam" id="PF12019"/>
    </source>
</evidence>
<gene>
    <name evidence="13" type="ORF">NUTIK01_28490</name>
</gene>
<comment type="subcellular location">
    <subcellularLocation>
        <location evidence="1">Cell inner membrane</location>
        <topology evidence="1">Single-pass membrane protein</topology>
    </subcellularLocation>
</comment>
<evidence type="ECO:0000256" key="4">
    <source>
        <dbReference type="ARBA" id="ARBA00022481"/>
    </source>
</evidence>
<keyword evidence="3" id="KW-1003">Cell membrane</keyword>
<protein>
    <recommendedName>
        <fullName evidence="2">Type II secretion system protein H</fullName>
    </recommendedName>
    <alternativeName>
        <fullName evidence="10">General secretion pathway protein H</fullName>
    </alternativeName>
</protein>
<comment type="caution">
    <text evidence="13">The sequence shown here is derived from an EMBL/GenBank/DDBJ whole genome shotgun (WGS) entry which is preliminary data.</text>
</comment>
<keyword evidence="8 11" id="KW-0472">Membrane</keyword>
<feature type="transmembrane region" description="Helical" evidence="11">
    <location>
        <begin position="12"/>
        <end position="33"/>
    </location>
</feature>
<evidence type="ECO:0000256" key="6">
    <source>
        <dbReference type="ARBA" id="ARBA00022692"/>
    </source>
</evidence>
<dbReference type="Proteomes" id="UP001187221">
    <property type="component" value="Unassembled WGS sequence"/>
</dbReference>
<evidence type="ECO:0000256" key="1">
    <source>
        <dbReference type="ARBA" id="ARBA00004377"/>
    </source>
</evidence>
<evidence type="ECO:0000313" key="13">
    <source>
        <dbReference type="EMBL" id="GMM62072.1"/>
    </source>
</evidence>
<dbReference type="Pfam" id="PF12019">
    <property type="entry name" value="GspH"/>
    <property type="match status" value="1"/>
</dbReference>
<dbReference type="EMBL" id="BTFW01000001">
    <property type="protein sequence ID" value="GMM62072.1"/>
    <property type="molecule type" value="Genomic_DNA"/>
</dbReference>
<dbReference type="InterPro" id="IPR012902">
    <property type="entry name" value="N_methyl_site"/>
</dbReference>
<evidence type="ECO:0000256" key="2">
    <source>
        <dbReference type="ARBA" id="ARBA00021549"/>
    </source>
</evidence>
<evidence type="ECO:0000256" key="11">
    <source>
        <dbReference type="SAM" id="Phobius"/>
    </source>
</evidence>
<feature type="domain" description="General secretion pathway GspH" evidence="12">
    <location>
        <begin position="44"/>
        <end position="152"/>
    </location>
</feature>
<organism evidence="13 14">
    <name type="scientific">Novosphingobium pituita</name>
    <dbReference type="NCBI Taxonomy" id="3056842"/>
    <lineage>
        <taxon>Bacteria</taxon>
        <taxon>Pseudomonadati</taxon>
        <taxon>Pseudomonadota</taxon>
        <taxon>Alphaproteobacteria</taxon>
        <taxon>Sphingomonadales</taxon>
        <taxon>Sphingomonadaceae</taxon>
        <taxon>Novosphingobium</taxon>
    </lineage>
</organism>
<evidence type="ECO:0000256" key="8">
    <source>
        <dbReference type="ARBA" id="ARBA00023136"/>
    </source>
</evidence>
<dbReference type="Pfam" id="PF07963">
    <property type="entry name" value="N_methyl"/>
    <property type="match status" value="1"/>
</dbReference>
<dbReference type="InterPro" id="IPR022346">
    <property type="entry name" value="T2SS_GspH"/>
</dbReference>
<evidence type="ECO:0000256" key="5">
    <source>
        <dbReference type="ARBA" id="ARBA00022519"/>
    </source>
</evidence>
<keyword evidence="5" id="KW-0997">Cell inner membrane</keyword>
<reference evidence="13 14" key="1">
    <citation type="submission" date="2023-06" db="EMBL/GenBank/DDBJ databases">
        <title>Draft genome sequence of Novosphingobium sp. strain IK01.</title>
        <authorList>
            <person name="Hatamoto M."/>
            <person name="Ikarashi T."/>
            <person name="Yamaguchi T."/>
        </authorList>
    </citation>
    <scope>NUCLEOTIDE SEQUENCE [LARGE SCALE GENOMIC DNA]</scope>
    <source>
        <strain evidence="13 14">IK01</strain>
    </source>
</reference>
<evidence type="ECO:0000313" key="14">
    <source>
        <dbReference type="Proteomes" id="UP001187221"/>
    </source>
</evidence>
<accession>A0ABQ6P9Z0</accession>
<keyword evidence="14" id="KW-1185">Reference proteome</keyword>
<evidence type="ECO:0000256" key="3">
    <source>
        <dbReference type="ARBA" id="ARBA00022475"/>
    </source>
</evidence>
<dbReference type="NCBIfam" id="TIGR02532">
    <property type="entry name" value="IV_pilin_GFxxxE"/>
    <property type="match status" value="1"/>
</dbReference>
<proteinExistence type="inferred from homology"/>
<sequence length="163" mass="16541">MVLSGRDAGFSLVELMVVLAIAGLAASAVVLSFSRGDGLARSEGQRLAARLGAARDAAVIGGQPMAVDVDPLGYAFSRRAGGVWAKPGEASLQARAWPAGLVIRLDGGQDHRRVIFDGMGMASAAMTIRLAPQGRESANRDSGGVAVVLARDGEVSLSGGSAP</sequence>
<dbReference type="PROSITE" id="PS00409">
    <property type="entry name" value="PROKAR_NTER_METHYL"/>
    <property type="match status" value="1"/>
</dbReference>
<dbReference type="InterPro" id="IPR045584">
    <property type="entry name" value="Pilin-like"/>
</dbReference>
<comment type="similarity">
    <text evidence="9">Belongs to the GSP H family.</text>
</comment>
<keyword evidence="7 11" id="KW-1133">Transmembrane helix</keyword>
<name>A0ABQ6P9Z0_9SPHN</name>
<dbReference type="Gene3D" id="3.55.40.10">
    <property type="entry name" value="minor pseudopilin epsh domain"/>
    <property type="match status" value="1"/>
</dbReference>
<dbReference type="InterPro" id="IPR002416">
    <property type="entry name" value="T2SS_protein-GspH"/>
</dbReference>
<evidence type="ECO:0000256" key="9">
    <source>
        <dbReference type="ARBA" id="ARBA00025772"/>
    </source>
</evidence>